<dbReference type="GO" id="GO:0016567">
    <property type="term" value="P:protein ubiquitination"/>
    <property type="evidence" value="ECO:0007669"/>
    <property type="project" value="TreeGrafter"/>
</dbReference>
<evidence type="ECO:0000256" key="2">
    <source>
        <dbReference type="ARBA" id="ARBA00022723"/>
    </source>
</evidence>
<dbReference type="GO" id="GO:0005829">
    <property type="term" value="C:cytosol"/>
    <property type="evidence" value="ECO:0007669"/>
    <property type="project" value="TreeGrafter"/>
</dbReference>
<accession>A0AAU9NM52</accession>
<keyword evidence="2" id="KW-0479">Metal-binding</keyword>
<evidence type="ECO:0000313" key="7">
    <source>
        <dbReference type="EMBL" id="CAH1438890.1"/>
    </source>
</evidence>
<dbReference type="Proteomes" id="UP001157418">
    <property type="component" value="Unassembled WGS sequence"/>
</dbReference>
<evidence type="ECO:0000256" key="1">
    <source>
        <dbReference type="ARBA" id="ARBA00022679"/>
    </source>
</evidence>
<evidence type="ECO:0000256" key="3">
    <source>
        <dbReference type="ARBA" id="ARBA00022771"/>
    </source>
</evidence>
<keyword evidence="4" id="KW-0833">Ubl conjugation pathway</keyword>
<dbReference type="GO" id="GO:0034052">
    <property type="term" value="P:positive regulation of plant-type hypersensitive response"/>
    <property type="evidence" value="ECO:0007669"/>
    <property type="project" value="TreeGrafter"/>
</dbReference>
<organism evidence="7 8">
    <name type="scientific">Lactuca virosa</name>
    <dbReference type="NCBI Taxonomy" id="75947"/>
    <lineage>
        <taxon>Eukaryota</taxon>
        <taxon>Viridiplantae</taxon>
        <taxon>Streptophyta</taxon>
        <taxon>Embryophyta</taxon>
        <taxon>Tracheophyta</taxon>
        <taxon>Spermatophyta</taxon>
        <taxon>Magnoliopsida</taxon>
        <taxon>eudicotyledons</taxon>
        <taxon>Gunneridae</taxon>
        <taxon>Pentapetalae</taxon>
        <taxon>asterids</taxon>
        <taxon>campanulids</taxon>
        <taxon>Asterales</taxon>
        <taxon>Asteraceae</taxon>
        <taxon>Cichorioideae</taxon>
        <taxon>Cichorieae</taxon>
        <taxon>Lactucinae</taxon>
        <taxon>Lactuca</taxon>
    </lineage>
</organism>
<dbReference type="GO" id="GO:0000151">
    <property type="term" value="C:ubiquitin ligase complex"/>
    <property type="evidence" value="ECO:0007669"/>
    <property type="project" value="TreeGrafter"/>
</dbReference>
<keyword evidence="1" id="KW-0808">Transferase</keyword>
<protein>
    <submittedName>
        <fullName evidence="7">Uncharacterized protein</fullName>
    </submittedName>
</protein>
<evidence type="ECO:0000256" key="6">
    <source>
        <dbReference type="SAM" id="Phobius"/>
    </source>
</evidence>
<evidence type="ECO:0000313" key="8">
    <source>
        <dbReference type="Proteomes" id="UP001157418"/>
    </source>
</evidence>
<sequence>MFSTRIVVYMVDHSMHFEALARDRLEQLNTSSPNYASRWNYLGVYSVLLVVFTLDAIWIMMCLVIYQIIPSSMFLLLFFEPLSIAFETLQGILVHGFQLVDIWAHHSRRNTTNSKLLTLIDTSAAASKTLFFVILLFLLPSFAYSRHDFYGQVHNWNGDGSVLYFSVVKYDGSKLT</sequence>
<dbReference type="PANTHER" id="PTHR15067">
    <property type="entry name" value="E3 UBIQUITIN-PROTEIN LIGASE RNF8"/>
    <property type="match status" value="1"/>
</dbReference>
<evidence type="ECO:0000256" key="4">
    <source>
        <dbReference type="ARBA" id="ARBA00022786"/>
    </source>
</evidence>
<gene>
    <name evidence="7" type="ORF">LVIROSA_LOCUS25121</name>
</gene>
<dbReference type="GO" id="GO:0061630">
    <property type="term" value="F:ubiquitin protein ligase activity"/>
    <property type="evidence" value="ECO:0007669"/>
    <property type="project" value="TreeGrafter"/>
</dbReference>
<keyword evidence="8" id="KW-1185">Reference proteome</keyword>
<evidence type="ECO:0000256" key="5">
    <source>
        <dbReference type="ARBA" id="ARBA00022833"/>
    </source>
</evidence>
<proteinExistence type="predicted"/>
<dbReference type="AlphaFoldDB" id="A0AAU9NM52"/>
<feature type="transmembrane region" description="Helical" evidence="6">
    <location>
        <begin position="42"/>
        <end position="66"/>
    </location>
</feature>
<keyword evidence="5" id="KW-0862">Zinc</keyword>
<feature type="transmembrane region" description="Helical" evidence="6">
    <location>
        <begin position="117"/>
        <end position="139"/>
    </location>
</feature>
<keyword evidence="6" id="KW-0472">Membrane</keyword>
<dbReference type="EMBL" id="CAKMRJ010004445">
    <property type="protein sequence ID" value="CAH1438890.1"/>
    <property type="molecule type" value="Genomic_DNA"/>
</dbReference>
<comment type="caution">
    <text evidence="7">The sequence shown here is derived from an EMBL/GenBank/DDBJ whole genome shotgun (WGS) entry which is preliminary data.</text>
</comment>
<name>A0AAU9NM52_9ASTR</name>
<reference evidence="7 8" key="1">
    <citation type="submission" date="2022-01" db="EMBL/GenBank/DDBJ databases">
        <authorList>
            <person name="Xiong W."/>
            <person name="Schranz E."/>
        </authorList>
    </citation>
    <scope>NUCLEOTIDE SEQUENCE [LARGE SCALE GENOMIC DNA]</scope>
</reference>
<dbReference type="PANTHER" id="PTHR15067:SF4">
    <property type="entry name" value="E3 UBIQUITIN-PROTEIN LIGASE RNF8"/>
    <property type="match status" value="1"/>
</dbReference>
<keyword evidence="6" id="KW-1133">Transmembrane helix</keyword>
<dbReference type="GO" id="GO:0005886">
    <property type="term" value="C:plasma membrane"/>
    <property type="evidence" value="ECO:0007669"/>
    <property type="project" value="TreeGrafter"/>
</dbReference>
<dbReference type="GO" id="GO:0008270">
    <property type="term" value="F:zinc ion binding"/>
    <property type="evidence" value="ECO:0007669"/>
    <property type="project" value="UniProtKB-KW"/>
</dbReference>
<keyword evidence="3" id="KW-0863">Zinc-finger</keyword>
<dbReference type="GO" id="GO:0006511">
    <property type="term" value="P:ubiquitin-dependent protein catabolic process"/>
    <property type="evidence" value="ECO:0007669"/>
    <property type="project" value="TreeGrafter"/>
</dbReference>
<keyword evidence="6" id="KW-0812">Transmembrane</keyword>